<feature type="compositionally biased region" description="Polar residues" evidence="1">
    <location>
        <begin position="192"/>
        <end position="204"/>
    </location>
</feature>
<sequence length="215" mass="23233">MLDTLDGPPGFPPMFPELSKQDQKMAMLYISHADETERLAHIERVKQGIEESQAESSAMITKITRDLDKGKGHVFSFPEHAEKRQQRTTLYIGNSPNQDAALESEAESDSLASQYPGFSAPAMISTGFHLGPSSEGRVTGNQSSSRSQRRRPHSWKRKVSAKASNGPSTLSSPATSSTPASMKRNSAAPLSATDNKTPKTSDPTVASVLKPLPPQ</sequence>
<evidence type="ECO:0000313" key="2">
    <source>
        <dbReference type="EMBL" id="KAF2582028.1"/>
    </source>
</evidence>
<dbReference type="AlphaFoldDB" id="A0A8S9JJF1"/>
<dbReference type="Proteomes" id="UP000712281">
    <property type="component" value="Unassembled WGS sequence"/>
</dbReference>
<protein>
    <submittedName>
        <fullName evidence="2">Uncharacterized protein</fullName>
    </submittedName>
</protein>
<feature type="compositionally biased region" description="Low complexity" evidence="1">
    <location>
        <begin position="167"/>
        <end position="181"/>
    </location>
</feature>
<reference evidence="2" key="1">
    <citation type="submission" date="2019-12" db="EMBL/GenBank/DDBJ databases">
        <title>Genome sequencing and annotation of Brassica cretica.</title>
        <authorList>
            <person name="Studholme D.J."/>
            <person name="Sarris P.F."/>
        </authorList>
    </citation>
    <scope>NUCLEOTIDE SEQUENCE</scope>
    <source>
        <strain evidence="2">PFS-001/15</strain>
        <strain evidence="3">PFS-102/07</strain>
        <tissue evidence="2">Leaf</tissue>
    </source>
</reference>
<gene>
    <name evidence="2" type="ORF">F2Q68_00001169</name>
    <name evidence="3" type="ORF">F2Q70_00008140</name>
</gene>
<organism evidence="2 4">
    <name type="scientific">Brassica cretica</name>
    <name type="common">Mustard</name>
    <dbReference type="NCBI Taxonomy" id="69181"/>
    <lineage>
        <taxon>Eukaryota</taxon>
        <taxon>Viridiplantae</taxon>
        <taxon>Streptophyta</taxon>
        <taxon>Embryophyta</taxon>
        <taxon>Tracheophyta</taxon>
        <taxon>Spermatophyta</taxon>
        <taxon>Magnoliopsida</taxon>
        <taxon>eudicotyledons</taxon>
        <taxon>Gunneridae</taxon>
        <taxon>Pentapetalae</taxon>
        <taxon>rosids</taxon>
        <taxon>malvids</taxon>
        <taxon>Brassicales</taxon>
        <taxon>Brassicaceae</taxon>
        <taxon>Brassiceae</taxon>
        <taxon>Brassica</taxon>
    </lineage>
</organism>
<evidence type="ECO:0000256" key="1">
    <source>
        <dbReference type="SAM" id="MobiDB-lite"/>
    </source>
</evidence>
<proteinExistence type="predicted"/>
<accession>A0A8S9JJF1</accession>
<dbReference type="EMBL" id="QGKW02001660">
    <property type="protein sequence ID" value="KAF2582028.1"/>
    <property type="molecule type" value="Genomic_DNA"/>
</dbReference>
<feature type="region of interest" description="Disordered" evidence="1">
    <location>
        <begin position="123"/>
        <end position="215"/>
    </location>
</feature>
<feature type="compositionally biased region" description="Basic residues" evidence="1">
    <location>
        <begin position="147"/>
        <end position="160"/>
    </location>
</feature>
<comment type="caution">
    <text evidence="2">The sequence shown here is derived from an EMBL/GenBank/DDBJ whole genome shotgun (WGS) entry which is preliminary data.</text>
</comment>
<dbReference type="EMBL" id="QGKY02000089">
    <property type="protein sequence ID" value="KAF2612923.1"/>
    <property type="molecule type" value="Genomic_DNA"/>
</dbReference>
<name>A0A8S9JJF1_BRACR</name>
<evidence type="ECO:0000313" key="4">
    <source>
        <dbReference type="Proteomes" id="UP000712281"/>
    </source>
</evidence>
<evidence type="ECO:0000313" key="3">
    <source>
        <dbReference type="EMBL" id="KAF2612923.1"/>
    </source>
</evidence>